<reference evidence="2 3" key="1">
    <citation type="journal article" date="2016" name="Genome Biol. Evol.">
        <title>Divergent and convergent evolution of fungal pathogenicity.</title>
        <authorList>
            <person name="Shang Y."/>
            <person name="Xiao G."/>
            <person name="Zheng P."/>
            <person name="Cen K."/>
            <person name="Zhan S."/>
            <person name="Wang C."/>
        </authorList>
    </citation>
    <scope>NUCLEOTIDE SEQUENCE [LARGE SCALE GENOMIC DNA]</scope>
    <source>
        <strain evidence="2 3">RCEF 2490</strain>
    </source>
</reference>
<dbReference type="EMBL" id="AZGY01000001">
    <property type="protein sequence ID" value="OAA32803.1"/>
    <property type="molecule type" value="Genomic_DNA"/>
</dbReference>
<evidence type="ECO:0000313" key="3">
    <source>
        <dbReference type="Proteomes" id="UP000078544"/>
    </source>
</evidence>
<organism evidence="2 3">
    <name type="scientific">Moelleriella libera RCEF 2490</name>
    <dbReference type="NCBI Taxonomy" id="1081109"/>
    <lineage>
        <taxon>Eukaryota</taxon>
        <taxon>Fungi</taxon>
        <taxon>Dikarya</taxon>
        <taxon>Ascomycota</taxon>
        <taxon>Pezizomycotina</taxon>
        <taxon>Sordariomycetes</taxon>
        <taxon>Hypocreomycetidae</taxon>
        <taxon>Hypocreales</taxon>
        <taxon>Clavicipitaceae</taxon>
        <taxon>Moelleriella</taxon>
    </lineage>
</organism>
<gene>
    <name evidence="2" type="ORF">AAL_00268</name>
</gene>
<evidence type="ECO:0000313" key="2">
    <source>
        <dbReference type="EMBL" id="OAA32803.1"/>
    </source>
</evidence>
<keyword evidence="3" id="KW-1185">Reference proteome</keyword>
<dbReference type="Pfam" id="PF12505">
    <property type="entry name" value="DUF3712"/>
    <property type="match status" value="1"/>
</dbReference>
<dbReference type="PANTHER" id="PTHR35895">
    <property type="entry name" value="CHROMOSOME 16, WHOLE GENOME SHOTGUN SEQUENCE"/>
    <property type="match status" value="1"/>
</dbReference>
<feature type="region of interest" description="Disordered" evidence="1">
    <location>
        <begin position="146"/>
        <end position="177"/>
    </location>
</feature>
<name>A0A166UPQ4_9HYPO</name>
<dbReference type="InterPro" id="IPR046368">
    <property type="entry name" value="Tag1"/>
</dbReference>
<feature type="compositionally biased region" description="Gly residues" evidence="1">
    <location>
        <begin position="163"/>
        <end position="172"/>
    </location>
</feature>
<dbReference type="PANTHER" id="PTHR35895:SF3">
    <property type="entry name" value="PRE-RRNA PROCESSING PROTEIN"/>
    <property type="match status" value="1"/>
</dbReference>
<proteinExistence type="predicted"/>
<comment type="caution">
    <text evidence="2">The sequence shown here is derived from an EMBL/GenBank/DDBJ whole genome shotgun (WGS) entry which is preliminary data.</text>
</comment>
<dbReference type="OrthoDB" id="10039566at2759"/>
<dbReference type="Proteomes" id="UP000078544">
    <property type="component" value="Unassembled WGS sequence"/>
</dbReference>
<evidence type="ECO:0000256" key="1">
    <source>
        <dbReference type="SAM" id="MobiDB-lite"/>
    </source>
</evidence>
<dbReference type="InterPro" id="IPR022185">
    <property type="entry name" value="DUF3712"/>
</dbReference>
<sequence length="280" mass="29835">MNSITQAILNKSKLEVDLIKISDPTKDSFVMSIKGKVNKFGITTAHISAMTVDLVGPQGTFGRLDIPPNKVGPSGGDVTIIDQTIKITDMEAFKAFVRSILQDETLTLRLDNGEATVKAMGRSSGIVYKKDIQVKGFKGLQTTITSTVPSMQGGGEEEEEGEGAGAGGGGSGTRRTYTSSVEMMNPSPFEIDIGTVHYEVRDEQGTVIAHQKGKTCVKRGTSCFTVVGDITGKVQKAGSGAAKVQFVGAQVDEDTWFKEIVAAVGIWVTVPDEVKAWRGE</sequence>
<accession>A0A166UPQ4</accession>
<dbReference type="GO" id="GO:0000329">
    <property type="term" value="C:fungal-type vacuole membrane"/>
    <property type="evidence" value="ECO:0007669"/>
    <property type="project" value="InterPro"/>
</dbReference>
<protein>
    <submittedName>
        <fullName evidence="2">Uncharacterized protein</fullName>
    </submittedName>
</protein>
<dbReference type="AlphaFoldDB" id="A0A166UPQ4"/>